<name>A0ABW3HV06_9BACL</name>
<gene>
    <name evidence="2" type="ORF">ACFQ2I_17340</name>
</gene>
<dbReference type="EC" id="2.2.1.2" evidence="2"/>
<accession>A0ABW3HV06</accession>
<comment type="caution">
    <text evidence="2">The sequence shown here is derived from an EMBL/GenBank/DDBJ whole genome shotgun (WGS) entry which is preliminary data.</text>
</comment>
<keyword evidence="3" id="KW-1185">Reference proteome</keyword>
<dbReference type="GO" id="GO:0004801">
    <property type="term" value="F:transaldolase activity"/>
    <property type="evidence" value="ECO:0007669"/>
    <property type="project" value="UniProtKB-EC"/>
</dbReference>
<dbReference type="SUPFAM" id="SSF51569">
    <property type="entry name" value="Aldolase"/>
    <property type="match status" value="1"/>
</dbReference>
<protein>
    <submittedName>
        <fullName evidence="2">Transaldolase family protein</fullName>
        <ecNumber evidence="2">2.2.1.2</ecNumber>
    </submittedName>
</protein>
<evidence type="ECO:0000256" key="1">
    <source>
        <dbReference type="ARBA" id="ARBA00023270"/>
    </source>
</evidence>
<dbReference type="RefSeq" id="WP_377566377.1">
    <property type="nucleotide sequence ID" value="NZ_JBHTJZ010000033.1"/>
</dbReference>
<dbReference type="InterPro" id="IPR001585">
    <property type="entry name" value="TAL/FSA"/>
</dbReference>
<dbReference type="Proteomes" id="UP001596989">
    <property type="component" value="Unassembled WGS sequence"/>
</dbReference>
<keyword evidence="1" id="KW-0704">Schiff base</keyword>
<sequence>MKLWICGNDLQEMKRWMDYGIFEGILTNPDIVAASGINRKAYFKKLCAISDGPVFYQLETTTEEDMHKDAISMLQVDEKIKIKVPASRAGMGVMSTLARDGHDVLATCVPDLSTLLLSVKFGAKWITPYGSLWNPFVQEDKESLLRELQAVVLEKNLEAEIIVGIKDPSELRRFALAGISSFFIWVQDLPGFFDLPMVIRAEESFANSWLSIHEFGL</sequence>
<evidence type="ECO:0000313" key="2">
    <source>
        <dbReference type="EMBL" id="MFD0961115.1"/>
    </source>
</evidence>
<keyword evidence="2" id="KW-0808">Transferase</keyword>
<reference evidence="3" key="1">
    <citation type="journal article" date="2019" name="Int. J. Syst. Evol. Microbiol.">
        <title>The Global Catalogue of Microorganisms (GCM) 10K type strain sequencing project: providing services to taxonomists for standard genome sequencing and annotation.</title>
        <authorList>
            <consortium name="The Broad Institute Genomics Platform"/>
            <consortium name="The Broad Institute Genome Sequencing Center for Infectious Disease"/>
            <person name="Wu L."/>
            <person name="Ma J."/>
        </authorList>
    </citation>
    <scope>NUCLEOTIDE SEQUENCE [LARGE SCALE GENOMIC DNA]</scope>
    <source>
        <strain evidence="3">CCUG 59129</strain>
    </source>
</reference>
<dbReference type="EMBL" id="JBHTJZ010000033">
    <property type="protein sequence ID" value="MFD0961115.1"/>
    <property type="molecule type" value="Genomic_DNA"/>
</dbReference>
<evidence type="ECO:0000313" key="3">
    <source>
        <dbReference type="Proteomes" id="UP001596989"/>
    </source>
</evidence>
<dbReference type="InterPro" id="IPR013785">
    <property type="entry name" value="Aldolase_TIM"/>
</dbReference>
<dbReference type="Pfam" id="PF00923">
    <property type="entry name" value="TAL_FSA"/>
    <property type="match status" value="1"/>
</dbReference>
<dbReference type="Gene3D" id="3.20.20.70">
    <property type="entry name" value="Aldolase class I"/>
    <property type="match status" value="1"/>
</dbReference>
<organism evidence="2 3">
    <name type="scientific">Paenibacillus chungangensis</name>
    <dbReference type="NCBI Taxonomy" id="696535"/>
    <lineage>
        <taxon>Bacteria</taxon>
        <taxon>Bacillati</taxon>
        <taxon>Bacillota</taxon>
        <taxon>Bacilli</taxon>
        <taxon>Bacillales</taxon>
        <taxon>Paenibacillaceae</taxon>
        <taxon>Paenibacillus</taxon>
    </lineage>
</organism>
<proteinExistence type="predicted"/>